<name>A0A2T4JH42_9RHOB</name>
<dbReference type="EMBL" id="PZKF01000023">
    <property type="protein sequence ID" value="PTE17153.1"/>
    <property type="molecule type" value="Genomic_DNA"/>
</dbReference>
<proteinExistence type="predicted"/>
<dbReference type="Proteomes" id="UP000241899">
    <property type="component" value="Unassembled WGS sequence"/>
</dbReference>
<dbReference type="Gene3D" id="3.40.50.300">
    <property type="entry name" value="P-loop containing nucleotide triphosphate hydrolases"/>
    <property type="match status" value="1"/>
</dbReference>
<organism evidence="1 2">
    <name type="scientific">Phaeovulum veldkampii DSM 11550</name>
    <dbReference type="NCBI Taxonomy" id="1185920"/>
    <lineage>
        <taxon>Bacteria</taxon>
        <taxon>Pseudomonadati</taxon>
        <taxon>Pseudomonadota</taxon>
        <taxon>Alphaproteobacteria</taxon>
        <taxon>Rhodobacterales</taxon>
        <taxon>Paracoccaceae</taxon>
        <taxon>Phaeovulum</taxon>
    </lineage>
</organism>
<dbReference type="RefSeq" id="WP_107325357.1">
    <property type="nucleotide sequence ID" value="NZ_NHSP01000011.1"/>
</dbReference>
<dbReference type="SUPFAM" id="SSF52540">
    <property type="entry name" value="P-loop containing nucleoside triphosphate hydrolases"/>
    <property type="match status" value="1"/>
</dbReference>
<dbReference type="AlphaFoldDB" id="A0A2T4JH42"/>
<comment type="caution">
    <text evidence="1">The sequence shown here is derived from an EMBL/GenBank/DDBJ whole genome shotgun (WGS) entry which is preliminary data.</text>
</comment>
<evidence type="ECO:0000313" key="1">
    <source>
        <dbReference type="EMBL" id="PTE17153.1"/>
    </source>
</evidence>
<keyword evidence="2" id="KW-1185">Reference proteome</keyword>
<protein>
    <submittedName>
        <fullName evidence="1">Nodulation protein NodH</fullName>
    </submittedName>
</protein>
<reference evidence="1 2" key="1">
    <citation type="submission" date="2018-03" db="EMBL/GenBank/DDBJ databases">
        <title>Rhodobacter veldkampii.</title>
        <authorList>
            <person name="Meyer T.E."/>
            <person name="Miller S."/>
            <person name="Lodha T."/>
            <person name="Gandham S."/>
            <person name="Chintalapati S."/>
            <person name="Chintalapati V.R."/>
        </authorList>
    </citation>
    <scope>NUCLEOTIDE SEQUENCE [LARGE SCALE GENOMIC DNA]</scope>
    <source>
        <strain evidence="1 2">DSM 11550</strain>
    </source>
</reference>
<accession>A0A2T4JH42</accession>
<sequence>MVSRFDSFVIFAEMRTGSNLLEAALNGIEGITCHGEAFNPHLIGFPDRETVLGVTLADRCADPMPLLARIKAAPGLNGFRYFHDHDPRVLAPVLADPRCAKIILTRNPLHSYVSLKIARATGQWKLGDLRQRKTAQVAFDAAEFDTHLADLQAFQRQLLHGLQTGGQTAFYLDYDDVRELDVLNGLAAFLGLEGRLASLPGGLLPQNPGDLADKLSNPAEMAEALARIDSFALARTPNFEPRRGPNVPGFVVAGGAPLVLLPIRGGPEAQLRGWLAGFGGGLTEAFTQKTLRQWKRTHPGHRSFTVLRHPLPRAWAAFCEAILPGRYAEIRAALCKRHGLSLPPVEGVGAMTPADVRAAFLGFLRFVKANLDGQTPIRVDPLWASQSAVIQGFCQFAPPDMICREERLDEDLACLAAAVGQPMPSLPAPPADPGPVPLAEIHDAELEEAAQVAYARDMVNFGFGGWSARG</sequence>
<evidence type="ECO:0000313" key="2">
    <source>
        <dbReference type="Proteomes" id="UP000241899"/>
    </source>
</evidence>
<dbReference type="InterPro" id="IPR027417">
    <property type="entry name" value="P-loop_NTPase"/>
</dbReference>
<gene>
    <name evidence="1" type="ORF">C5F46_10765</name>
</gene>
<dbReference type="OrthoDB" id="7802556at2"/>